<gene>
    <name evidence="4" type="ORF">Rumeso_03508</name>
</gene>
<feature type="region of interest" description="Disordered" evidence="2">
    <location>
        <begin position="1"/>
        <end position="66"/>
    </location>
</feature>
<proteinExistence type="inferred from homology"/>
<comment type="caution">
    <text evidence="4">The sequence shown here is derived from an EMBL/GenBank/DDBJ whole genome shotgun (WGS) entry which is preliminary data.</text>
</comment>
<sequence>MSTSDEDRARGTARDVGGKIKEGLGKLTGDRELQSEGNLDQAKGKAQKAWGDLKDAVTPKPDPDVR</sequence>
<evidence type="ECO:0000256" key="1">
    <source>
        <dbReference type="ARBA" id="ARBA00009129"/>
    </source>
</evidence>
<dbReference type="STRING" id="442562.Rumeso_03508"/>
<keyword evidence="5" id="KW-1185">Reference proteome</keyword>
<organism evidence="4 5">
    <name type="scientific">Rubellimicrobium mesophilum DSM 19309</name>
    <dbReference type="NCBI Taxonomy" id="442562"/>
    <lineage>
        <taxon>Bacteria</taxon>
        <taxon>Pseudomonadati</taxon>
        <taxon>Pseudomonadota</taxon>
        <taxon>Alphaproteobacteria</taxon>
        <taxon>Rhodobacterales</taxon>
        <taxon>Roseobacteraceae</taxon>
        <taxon>Rubellimicrobium</taxon>
    </lineage>
</organism>
<accession>A0A017HK37</accession>
<evidence type="ECO:0000259" key="3">
    <source>
        <dbReference type="Pfam" id="PF05532"/>
    </source>
</evidence>
<name>A0A017HK37_9RHOB</name>
<evidence type="ECO:0000256" key="2">
    <source>
        <dbReference type="SAM" id="MobiDB-lite"/>
    </source>
</evidence>
<dbReference type="Proteomes" id="UP000019666">
    <property type="component" value="Unassembled WGS sequence"/>
</dbReference>
<protein>
    <submittedName>
        <fullName evidence="4">CsbD-like protein</fullName>
    </submittedName>
</protein>
<reference evidence="4 5" key="1">
    <citation type="submission" date="2013-02" db="EMBL/GenBank/DDBJ databases">
        <authorList>
            <person name="Fiebig A."/>
            <person name="Goeker M."/>
            <person name="Klenk H.-P.P."/>
        </authorList>
    </citation>
    <scope>NUCLEOTIDE SEQUENCE [LARGE SCALE GENOMIC DNA]</scope>
    <source>
        <strain evidence="4 5">DSM 19309</strain>
    </source>
</reference>
<comment type="similarity">
    <text evidence="1">Belongs to the UPF0337 (CsbD) family.</text>
</comment>
<evidence type="ECO:0000313" key="5">
    <source>
        <dbReference type="Proteomes" id="UP000019666"/>
    </source>
</evidence>
<dbReference type="HOGENOM" id="CLU_135567_3_3_5"/>
<dbReference type="EMBL" id="AOSK01000099">
    <property type="protein sequence ID" value="EYD74867.1"/>
    <property type="molecule type" value="Genomic_DNA"/>
</dbReference>
<feature type="compositionally biased region" description="Basic and acidic residues" evidence="2">
    <location>
        <begin position="51"/>
        <end position="66"/>
    </location>
</feature>
<dbReference type="Pfam" id="PF05532">
    <property type="entry name" value="CsbD"/>
    <property type="match status" value="1"/>
</dbReference>
<feature type="compositionally biased region" description="Basic and acidic residues" evidence="2">
    <location>
        <begin position="1"/>
        <end position="34"/>
    </location>
</feature>
<feature type="domain" description="CsbD-like" evidence="3">
    <location>
        <begin position="7"/>
        <end position="57"/>
    </location>
</feature>
<dbReference type="InterPro" id="IPR036629">
    <property type="entry name" value="YjbJ_sf"/>
</dbReference>
<dbReference type="Gene3D" id="1.10.1470.10">
    <property type="entry name" value="YjbJ"/>
    <property type="match status" value="1"/>
</dbReference>
<dbReference type="OrthoDB" id="7874071at2"/>
<dbReference type="AlphaFoldDB" id="A0A017HK37"/>
<dbReference type="InterPro" id="IPR008462">
    <property type="entry name" value="CsbD"/>
</dbReference>
<dbReference type="RefSeq" id="WP_037279633.1">
    <property type="nucleotide sequence ID" value="NZ_KK088563.1"/>
</dbReference>
<evidence type="ECO:0000313" key="4">
    <source>
        <dbReference type="EMBL" id="EYD74867.1"/>
    </source>
</evidence>
<dbReference type="SUPFAM" id="SSF69047">
    <property type="entry name" value="Hypothetical protein YjbJ"/>
    <property type="match status" value="1"/>
</dbReference>